<reference evidence="2 3" key="1">
    <citation type="submission" date="2019-05" db="EMBL/GenBank/DDBJ databases">
        <title>Mumia sp. nov., isolated from the intestinal contents of plateau pika (Ochotona curzoniae) in the Qinghai-Tibet plateau of China.</title>
        <authorList>
            <person name="Tian Z."/>
        </authorList>
    </citation>
    <scope>NUCLEOTIDE SEQUENCE [LARGE SCALE GENOMIC DNA]</scope>
    <source>
        <strain evidence="3">527</strain>
    </source>
</reference>
<protein>
    <submittedName>
        <fullName evidence="2">Methyltransferase domain-containing protein</fullName>
    </submittedName>
</protein>
<dbReference type="Gene3D" id="3.40.50.150">
    <property type="entry name" value="Vaccinia Virus protein VP39"/>
    <property type="match status" value="1"/>
</dbReference>
<dbReference type="GO" id="GO:0032259">
    <property type="term" value="P:methylation"/>
    <property type="evidence" value="ECO:0007669"/>
    <property type="project" value="UniProtKB-KW"/>
</dbReference>
<proteinExistence type="predicted"/>
<keyword evidence="2" id="KW-0808">Transferase</keyword>
<dbReference type="InterPro" id="IPR013216">
    <property type="entry name" value="Methyltransf_11"/>
</dbReference>
<feature type="domain" description="Methyltransferase type 11" evidence="1">
    <location>
        <begin position="38"/>
        <end position="129"/>
    </location>
</feature>
<evidence type="ECO:0000313" key="2">
    <source>
        <dbReference type="EMBL" id="TNC26318.1"/>
    </source>
</evidence>
<dbReference type="InterPro" id="IPR029063">
    <property type="entry name" value="SAM-dependent_MTases_sf"/>
</dbReference>
<sequence length="162" mass="17057">MRHDTSPGVGTARSPLTPLCATALTLVGRGEGRTAVVIGCAQGVEAIALLRLGWTVVGIDEDPGAHERIRAATDVTSFDRLTPVVGSLGHMTRLPAADMVLARSALLGDDGRAKWHLVVQALRPGGYLAARLTVGSAGLLRGWELLSERYTGTTLEVVARRP</sequence>
<accession>A0A5C4M4P8</accession>
<organism evidence="2 3">
    <name type="scientific">Mumia zhuanghuii</name>
    <dbReference type="NCBI Taxonomy" id="2585211"/>
    <lineage>
        <taxon>Bacteria</taxon>
        <taxon>Bacillati</taxon>
        <taxon>Actinomycetota</taxon>
        <taxon>Actinomycetes</taxon>
        <taxon>Propionibacteriales</taxon>
        <taxon>Nocardioidaceae</taxon>
        <taxon>Mumia</taxon>
    </lineage>
</organism>
<dbReference type="OrthoDB" id="189743at2"/>
<gene>
    <name evidence="2" type="ORF">FHE65_34650</name>
</gene>
<dbReference type="Proteomes" id="UP000306740">
    <property type="component" value="Unassembled WGS sequence"/>
</dbReference>
<keyword evidence="2" id="KW-0489">Methyltransferase</keyword>
<name>A0A5C4M4P8_9ACTN</name>
<dbReference type="GO" id="GO:0008757">
    <property type="term" value="F:S-adenosylmethionine-dependent methyltransferase activity"/>
    <property type="evidence" value="ECO:0007669"/>
    <property type="project" value="InterPro"/>
</dbReference>
<dbReference type="Pfam" id="PF08241">
    <property type="entry name" value="Methyltransf_11"/>
    <property type="match status" value="1"/>
</dbReference>
<dbReference type="AlphaFoldDB" id="A0A5C4M4P8"/>
<comment type="caution">
    <text evidence="2">The sequence shown here is derived from an EMBL/GenBank/DDBJ whole genome shotgun (WGS) entry which is preliminary data.</text>
</comment>
<evidence type="ECO:0000259" key="1">
    <source>
        <dbReference type="Pfam" id="PF08241"/>
    </source>
</evidence>
<dbReference type="EMBL" id="VDFR01000246">
    <property type="protein sequence ID" value="TNC26318.1"/>
    <property type="molecule type" value="Genomic_DNA"/>
</dbReference>
<dbReference type="RefSeq" id="WP_139107408.1">
    <property type="nucleotide sequence ID" value="NZ_VDFR01000246.1"/>
</dbReference>
<evidence type="ECO:0000313" key="3">
    <source>
        <dbReference type="Proteomes" id="UP000306740"/>
    </source>
</evidence>
<dbReference type="SUPFAM" id="SSF53335">
    <property type="entry name" value="S-adenosyl-L-methionine-dependent methyltransferases"/>
    <property type="match status" value="1"/>
</dbReference>